<dbReference type="EMBL" id="CP118157">
    <property type="protein sequence ID" value="WOF24536.1"/>
    <property type="molecule type" value="Genomic_DNA"/>
</dbReference>
<feature type="transmembrane region" description="Helical" evidence="2">
    <location>
        <begin position="526"/>
        <end position="546"/>
    </location>
</feature>
<dbReference type="AlphaFoldDB" id="A0AA97FKF7"/>
<dbReference type="KEGG" id="mbet:N8K70_07710"/>
<evidence type="ECO:0000256" key="3">
    <source>
        <dbReference type="SAM" id="SignalP"/>
    </source>
</evidence>
<proteinExistence type="predicted"/>
<dbReference type="Proteomes" id="UP001305498">
    <property type="component" value="Chromosome"/>
</dbReference>
<organism evidence="4 5">
    <name type="scientific">Microbacterium betulae</name>
    <dbReference type="NCBI Taxonomy" id="2981139"/>
    <lineage>
        <taxon>Bacteria</taxon>
        <taxon>Bacillati</taxon>
        <taxon>Actinomycetota</taxon>
        <taxon>Actinomycetes</taxon>
        <taxon>Micrococcales</taxon>
        <taxon>Microbacteriaceae</taxon>
        <taxon>Microbacterium</taxon>
    </lineage>
</organism>
<dbReference type="RefSeq" id="WP_317141009.1">
    <property type="nucleotide sequence ID" value="NZ_CP118157.1"/>
</dbReference>
<feature type="compositionally biased region" description="Pro residues" evidence="1">
    <location>
        <begin position="357"/>
        <end position="399"/>
    </location>
</feature>
<evidence type="ECO:0000313" key="5">
    <source>
        <dbReference type="Proteomes" id="UP001305498"/>
    </source>
</evidence>
<keyword evidence="2" id="KW-0812">Transmembrane</keyword>
<evidence type="ECO:0008006" key="6">
    <source>
        <dbReference type="Google" id="ProtNLM"/>
    </source>
</evidence>
<evidence type="ECO:0000256" key="1">
    <source>
        <dbReference type="SAM" id="MobiDB-lite"/>
    </source>
</evidence>
<keyword evidence="2" id="KW-0472">Membrane</keyword>
<evidence type="ECO:0000313" key="4">
    <source>
        <dbReference type="EMBL" id="WOF24536.1"/>
    </source>
</evidence>
<feature type="chain" id="PRO_5041743156" description="Bacterial Ig-like domain-containing protein" evidence="3">
    <location>
        <begin position="24"/>
        <end position="556"/>
    </location>
</feature>
<feature type="signal peptide" evidence="3">
    <location>
        <begin position="1"/>
        <end position="23"/>
    </location>
</feature>
<feature type="region of interest" description="Disordered" evidence="1">
    <location>
        <begin position="352"/>
        <end position="420"/>
    </location>
</feature>
<keyword evidence="5" id="KW-1185">Reference proteome</keyword>
<name>A0AA97FKF7_9MICO</name>
<protein>
    <recommendedName>
        <fullName evidence="6">Bacterial Ig-like domain-containing protein</fullName>
    </recommendedName>
</protein>
<reference evidence="4 5" key="1">
    <citation type="submission" date="2023-02" db="EMBL/GenBank/DDBJ databases">
        <title>Microbacterium betulae sp. nov., isolated from birch wood.</title>
        <authorList>
            <person name="Pasciak M."/>
            <person name="Pawlik K.J."/>
            <person name="Martynowski D."/>
            <person name="Laczmanski L."/>
            <person name="Ciekot J."/>
            <person name="Szponar B."/>
            <person name="Wojcik-Fatla A."/>
            <person name="Mackiewicz B."/>
            <person name="Farian E."/>
            <person name="Cholewa G."/>
            <person name="Cholewa A."/>
            <person name="Dutkiewicz J."/>
        </authorList>
    </citation>
    <scope>NUCLEOTIDE SEQUENCE [LARGE SCALE GENOMIC DNA]</scope>
    <source>
        <strain evidence="4 5">AB</strain>
    </source>
</reference>
<keyword evidence="2" id="KW-1133">Transmembrane helix</keyword>
<keyword evidence="3" id="KW-0732">Signal</keyword>
<accession>A0AA97FKF7</accession>
<gene>
    <name evidence="4" type="ORF">N8K70_07710</name>
</gene>
<evidence type="ECO:0000256" key="2">
    <source>
        <dbReference type="SAM" id="Phobius"/>
    </source>
</evidence>
<sequence length="556" mass="56735">MSWGALSVAAGLVLAGVAPAAHAVSRVSTDALGGTTAETPSVSLGADAVSAWEVARSGIQVEGTGFGPGAAVTASIDGVDGGQFTADEQGRVSLTLTVELSSGTHTVALVSGDQSASALFEIVPDEEFYADEIGAYEDAYAWASRRVVTESELAEAPVELIGRELPAGSSVELRVDDETVDVLTSNSIGRVDGLLSAPLAIGEHAVSFVHPAASVSVLLDVVSDAQGDPAPAGVYEGESWTTRVGGRDYADISPDPWRFPVELEIGEDGELSRFSTQFWWACRENALTGTSDFVLPDAGAPTVGQPFEIRWGDAGFDYTLFGVIGADGEASGYGQADHGACGVHEFAWTASTEVGPAPDPEPTQAPTPDPEPTPTPDPEPTQAPTPDPEPTQAPEPEPTGEPGDPNGQIPQETPSRDALPDDLQGAIVAPATAQEGATIRVGVGAEIAGQRMGVWLFSDPAYLGAHTPAADGTARVTLPGGTTGEHVIAAYAADGSPIGWTTISIVPAGVDPDGELAPTGESPLPAVLALAGALVVGSSAVVIGSLRRSRSRSARV</sequence>